<evidence type="ECO:0000259" key="2">
    <source>
        <dbReference type="SMART" id="SM00939"/>
    </source>
</evidence>
<dbReference type="Gene3D" id="2.60.120.260">
    <property type="entry name" value="Galactose-binding domain-like"/>
    <property type="match status" value="1"/>
</dbReference>
<dbReference type="AlphaFoldDB" id="A0A9P8V572"/>
<dbReference type="EMBL" id="JAGSXJ010000019">
    <property type="protein sequence ID" value="KAH6681093.1"/>
    <property type="molecule type" value="Genomic_DNA"/>
</dbReference>
<dbReference type="InterPro" id="IPR050585">
    <property type="entry name" value="Xaa-Pro_dipeptidyl-ppase/CocE"/>
</dbReference>
<dbReference type="PANTHER" id="PTHR43056:SF10">
    <property type="entry name" value="COCE_NOND FAMILY, PUTATIVE (AFU_ORTHOLOGUE AFUA_7G00600)-RELATED"/>
    <property type="match status" value="1"/>
</dbReference>
<dbReference type="SUPFAM" id="SSF53474">
    <property type="entry name" value="alpha/beta-Hydrolases"/>
    <property type="match status" value="1"/>
</dbReference>
<dbReference type="InterPro" id="IPR005674">
    <property type="entry name" value="CocE/Ser_esterase"/>
</dbReference>
<dbReference type="SMART" id="SM00939">
    <property type="entry name" value="PepX_C"/>
    <property type="match status" value="1"/>
</dbReference>
<dbReference type="InterPro" id="IPR008979">
    <property type="entry name" value="Galactose-bd-like_sf"/>
</dbReference>
<evidence type="ECO:0000256" key="1">
    <source>
        <dbReference type="ARBA" id="ARBA00022801"/>
    </source>
</evidence>
<dbReference type="NCBIfam" id="TIGR00976">
    <property type="entry name" value="CocE_NonD"/>
    <property type="match status" value="1"/>
</dbReference>
<dbReference type="SUPFAM" id="SSF49785">
    <property type="entry name" value="Galactose-binding domain-like"/>
    <property type="match status" value="1"/>
</dbReference>
<dbReference type="Pfam" id="PF08530">
    <property type="entry name" value="PepX_C"/>
    <property type="match status" value="1"/>
</dbReference>
<reference evidence="3" key="1">
    <citation type="journal article" date="2021" name="Nat. Commun.">
        <title>Genetic determinants of endophytism in the Arabidopsis root mycobiome.</title>
        <authorList>
            <person name="Mesny F."/>
            <person name="Miyauchi S."/>
            <person name="Thiergart T."/>
            <person name="Pickel B."/>
            <person name="Atanasova L."/>
            <person name="Karlsson M."/>
            <person name="Huettel B."/>
            <person name="Barry K.W."/>
            <person name="Haridas S."/>
            <person name="Chen C."/>
            <person name="Bauer D."/>
            <person name="Andreopoulos W."/>
            <person name="Pangilinan J."/>
            <person name="LaButti K."/>
            <person name="Riley R."/>
            <person name="Lipzen A."/>
            <person name="Clum A."/>
            <person name="Drula E."/>
            <person name="Henrissat B."/>
            <person name="Kohler A."/>
            <person name="Grigoriev I.V."/>
            <person name="Martin F.M."/>
            <person name="Hacquard S."/>
        </authorList>
    </citation>
    <scope>NUCLEOTIDE SEQUENCE</scope>
    <source>
        <strain evidence="3">MPI-SDFR-AT-0117</strain>
    </source>
</reference>
<feature type="domain" description="Xaa-Pro dipeptidyl-peptidase C-terminal" evidence="2">
    <location>
        <begin position="301"/>
        <end position="567"/>
    </location>
</feature>
<dbReference type="InterPro" id="IPR029058">
    <property type="entry name" value="AB_hydrolase_fold"/>
</dbReference>
<gene>
    <name evidence="3" type="ORF">F5X68DRAFT_269869</name>
</gene>
<name>A0A9P8V572_9PEZI</name>
<dbReference type="Gene3D" id="1.10.3020.20">
    <property type="match status" value="1"/>
</dbReference>
<dbReference type="InterPro" id="IPR000383">
    <property type="entry name" value="Xaa-Pro-like_dom"/>
</dbReference>
<sequence length="572" mass="65758">MWTEYEPNKRVLLPRGWRIWGRLPLRDAIIWEKDVAVEMRDGVKLRVDIFRPASKENEPLPALVPWSPYGKTGSGLLMTKEYPYIGVPGSMTSGLEKFEAPDPADWCARGYAVVQADARGCFNSEGDMYQFGTREAQDGYDLIEWIAKQPWSNEKVATVGNSWLGIMQWFIAAEKPPHLTCIAPWEGAGDFYRQTLCRGGIPNPTFWGKLAKTMQGHGGYDDVATMLEKYPHMNAYWEDKNPRITDIDVPMYVLMSYSTGLHTEGSFRGWKYAPSKDKWLRIHPTQEWHDIYQPENNDDLQRFLDRYLLDKDNGWELTPKVRASLLRYGGRPPIKHRPEDNYPPSRTQYHTLYLDADTNSLAYEKPKKDATTTYVADKREIDGPQFTHTFDKYTEILGPSRVKLFMSTQDKDDMDVYVIIRKLDINGKILLNLNVPLKDQPHGTTFDDVDDLNLYKHNGPTGRLRASKRALGEDPMLSEEQVKQQAPTELWRPYDKEEKVPKGTVVELDIPIWPTGIAFEKGESMQLHINGHDHELHEWPNLAAELTNLNEGSHTVHTGEKYPSYILLPLVF</sequence>
<keyword evidence="4" id="KW-1185">Reference proteome</keyword>
<evidence type="ECO:0000313" key="4">
    <source>
        <dbReference type="Proteomes" id="UP000770015"/>
    </source>
</evidence>
<keyword evidence="1 3" id="KW-0378">Hydrolase</keyword>
<comment type="caution">
    <text evidence="3">The sequence shown here is derived from an EMBL/GenBank/DDBJ whole genome shotgun (WGS) entry which is preliminary data.</text>
</comment>
<accession>A0A9P8V572</accession>
<dbReference type="PANTHER" id="PTHR43056">
    <property type="entry name" value="PEPTIDASE S9 PROLYL OLIGOPEPTIDASE"/>
    <property type="match status" value="1"/>
</dbReference>
<dbReference type="InterPro" id="IPR013736">
    <property type="entry name" value="Xaa-Pro_dipept_C"/>
</dbReference>
<dbReference type="Gene3D" id="3.40.50.1820">
    <property type="entry name" value="alpha/beta hydrolase"/>
    <property type="match status" value="1"/>
</dbReference>
<proteinExistence type="predicted"/>
<dbReference type="GO" id="GO:0008239">
    <property type="term" value="F:dipeptidyl-peptidase activity"/>
    <property type="evidence" value="ECO:0007669"/>
    <property type="project" value="InterPro"/>
</dbReference>
<organism evidence="3 4">
    <name type="scientific">Plectosphaerella plurivora</name>
    <dbReference type="NCBI Taxonomy" id="936078"/>
    <lineage>
        <taxon>Eukaryota</taxon>
        <taxon>Fungi</taxon>
        <taxon>Dikarya</taxon>
        <taxon>Ascomycota</taxon>
        <taxon>Pezizomycotina</taxon>
        <taxon>Sordariomycetes</taxon>
        <taxon>Hypocreomycetidae</taxon>
        <taxon>Glomerellales</taxon>
        <taxon>Plectosphaerellaceae</taxon>
        <taxon>Plectosphaerella</taxon>
    </lineage>
</organism>
<evidence type="ECO:0000313" key="3">
    <source>
        <dbReference type="EMBL" id="KAH6681093.1"/>
    </source>
</evidence>
<protein>
    <submittedName>
        <fullName evidence="3">Alpha/Beta hydrolase protein</fullName>
    </submittedName>
</protein>
<dbReference type="OrthoDB" id="2578740at2759"/>
<dbReference type="Pfam" id="PF02129">
    <property type="entry name" value="Peptidase_S15"/>
    <property type="match status" value="1"/>
</dbReference>
<dbReference type="Proteomes" id="UP000770015">
    <property type="component" value="Unassembled WGS sequence"/>
</dbReference>